<keyword evidence="9" id="KW-1185">Reference proteome</keyword>
<evidence type="ECO:0000256" key="6">
    <source>
        <dbReference type="SAM" id="Phobius"/>
    </source>
</evidence>
<evidence type="ECO:0000313" key="9">
    <source>
        <dbReference type="Proteomes" id="UP001228113"/>
    </source>
</evidence>
<proteinExistence type="predicted"/>
<evidence type="ECO:0000259" key="7">
    <source>
        <dbReference type="Pfam" id="PF09335"/>
    </source>
</evidence>
<sequence>MAAMGPLGVTLLMGIESACIPLPSEVIMPFAGFLAFKGQMTFMGLGAGNPAAQIWIAGIFGALGCNLGSIPAYELGAWGGRRAVEKYGRYIFLNLDHLDQAHRFFERFGHWAILAGRMLPVIRTFIALPAGIARMDRTKFHLYTFAGSLPWCLGLAWVGYKLGEKWDTLGVWFHRLDLVIGAVILAGVAWFVWSHFRKR</sequence>
<gene>
    <name evidence="8" type="ORF">METESE_34410</name>
</gene>
<keyword evidence="4 6" id="KW-1133">Transmembrane helix</keyword>
<dbReference type="PANTHER" id="PTHR42709:SF6">
    <property type="entry name" value="UNDECAPRENYL PHOSPHATE TRANSPORTER A"/>
    <property type="match status" value="1"/>
</dbReference>
<keyword evidence="3 6" id="KW-0812">Transmembrane</keyword>
<evidence type="ECO:0000256" key="5">
    <source>
        <dbReference type="ARBA" id="ARBA00023136"/>
    </source>
</evidence>
<comment type="subcellular location">
    <subcellularLocation>
        <location evidence="1">Cell membrane</location>
        <topology evidence="1">Multi-pass membrane protein</topology>
    </subcellularLocation>
</comment>
<dbReference type="GO" id="GO:0005886">
    <property type="term" value="C:plasma membrane"/>
    <property type="evidence" value="ECO:0007669"/>
    <property type="project" value="UniProtKB-SubCell"/>
</dbReference>
<evidence type="ECO:0000313" key="8">
    <source>
        <dbReference type="EMBL" id="BDU78483.1"/>
    </source>
</evidence>
<feature type="domain" description="VTT" evidence="7">
    <location>
        <begin position="23"/>
        <end position="160"/>
    </location>
</feature>
<keyword evidence="2" id="KW-1003">Cell membrane</keyword>
<dbReference type="EMBL" id="AP027081">
    <property type="protein sequence ID" value="BDU78483.1"/>
    <property type="molecule type" value="Genomic_DNA"/>
</dbReference>
<feature type="transmembrane region" description="Helical" evidence="6">
    <location>
        <begin position="54"/>
        <end position="73"/>
    </location>
</feature>
<dbReference type="Pfam" id="PF09335">
    <property type="entry name" value="VTT_dom"/>
    <property type="match status" value="1"/>
</dbReference>
<evidence type="ECO:0000256" key="1">
    <source>
        <dbReference type="ARBA" id="ARBA00004651"/>
    </source>
</evidence>
<accession>A0AA48HHU4</accession>
<dbReference type="KEGG" id="msea:METESE_34410"/>
<feature type="transmembrane region" description="Helical" evidence="6">
    <location>
        <begin position="172"/>
        <end position="193"/>
    </location>
</feature>
<evidence type="ECO:0000256" key="4">
    <source>
        <dbReference type="ARBA" id="ARBA00022989"/>
    </source>
</evidence>
<reference evidence="8" key="1">
    <citation type="journal article" date="2023" name="Int. J. Syst. Evol. Microbiol.">
        <title>Mesoterricola silvestris gen. nov., sp. nov., Mesoterricola sediminis sp. nov., Geothrix oryzae sp. nov., Geothrix edaphica sp. nov., Geothrix rubra sp. nov., and Geothrix limicola sp. nov., six novel members of Acidobacteriota isolated from soils.</title>
        <authorList>
            <person name="Itoh H."/>
            <person name="Sugisawa Y."/>
            <person name="Mise K."/>
            <person name="Xu Z."/>
            <person name="Kuniyasu M."/>
            <person name="Ushijima N."/>
            <person name="Kawano K."/>
            <person name="Kobayashi E."/>
            <person name="Shiratori Y."/>
            <person name="Masuda Y."/>
            <person name="Senoo K."/>
        </authorList>
    </citation>
    <scope>NUCLEOTIDE SEQUENCE</scope>
    <source>
        <strain evidence="8">W786</strain>
    </source>
</reference>
<dbReference type="Proteomes" id="UP001228113">
    <property type="component" value="Chromosome"/>
</dbReference>
<protein>
    <submittedName>
        <fullName evidence="8">Alkaline phosphatase</fullName>
    </submittedName>
</protein>
<keyword evidence="5 6" id="KW-0472">Membrane</keyword>
<dbReference type="PANTHER" id="PTHR42709">
    <property type="entry name" value="ALKALINE PHOSPHATASE LIKE PROTEIN"/>
    <property type="match status" value="1"/>
</dbReference>
<evidence type="ECO:0000256" key="3">
    <source>
        <dbReference type="ARBA" id="ARBA00022692"/>
    </source>
</evidence>
<feature type="transmembrane region" description="Helical" evidence="6">
    <location>
        <begin position="140"/>
        <end position="160"/>
    </location>
</feature>
<name>A0AA48HHU4_9BACT</name>
<evidence type="ECO:0000256" key="2">
    <source>
        <dbReference type="ARBA" id="ARBA00022475"/>
    </source>
</evidence>
<dbReference type="InterPro" id="IPR032816">
    <property type="entry name" value="VTT_dom"/>
</dbReference>
<dbReference type="InterPro" id="IPR051311">
    <property type="entry name" value="DedA_domain"/>
</dbReference>
<dbReference type="AlphaFoldDB" id="A0AA48HHU4"/>
<organism evidence="8 9">
    <name type="scientific">Mesoterricola sediminis</name>
    <dbReference type="NCBI Taxonomy" id="2927980"/>
    <lineage>
        <taxon>Bacteria</taxon>
        <taxon>Pseudomonadati</taxon>
        <taxon>Acidobacteriota</taxon>
        <taxon>Holophagae</taxon>
        <taxon>Holophagales</taxon>
        <taxon>Holophagaceae</taxon>
        <taxon>Mesoterricola</taxon>
    </lineage>
</organism>